<dbReference type="EMBL" id="RCNU01000001">
    <property type="protein sequence ID" value="RWQ99516.1"/>
    <property type="molecule type" value="Genomic_DNA"/>
</dbReference>
<proteinExistence type="predicted"/>
<comment type="caution">
    <text evidence="1">The sequence shown here is derived from an EMBL/GenBank/DDBJ whole genome shotgun (WGS) entry which is preliminary data.</text>
</comment>
<dbReference type="GeneID" id="39598769"/>
<evidence type="ECO:0000313" key="2">
    <source>
        <dbReference type="Proteomes" id="UP000283841"/>
    </source>
</evidence>
<gene>
    <name evidence="1" type="ORF">C8Q69DRAFT_451452</name>
</gene>
<sequence length="275" mass="30550">MTVNASPPQSNNSAQAWFDQIKRQIQTATQCTELRFENISTDQGSLLLDSLSQDPDIERRNPRFSYNSFTKVLNVLIMPTNVHNVHQQWIHEENMRMALSGFLNAAEALGLKTGVGTTISDFTGQYTGSRKDPDFLIHYDSVLMPSIAIESGWTESLPRLHGDMCMWLVGGLPAVQVVIVLCWTKTIETPVHRVKGIFEVWERDAGNTPYLKQSGAIFPVPANAATQVIPITRAQLFGPAHVFPGRNGADVWNLSVDILRTWASAEIVNMGFQPA</sequence>
<dbReference type="AlphaFoldDB" id="A0A443I684"/>
<dbReference type="RefSeq" id="XP_028489161.1">
    <property type="nucleotide sequence ID" value="XM_028629492.1"/>
</dbReference>
<evidence type="ECO:0000313" key="1">
    <source>
        <dbReference type="EMBL" id="RWQ99516.1"/>
    </source>
</evidence>
<dbReference type="Proteomes" id="UP000283841">
    <property type="component" value="Unassembled WGS sequence"/>
</dbReference>
<keyword evidence="2" id="KW-1185">Reference proteome</keyword>
<organism evidence="1 2">
    <name type="scientific">Byssochlamys spectabilis</name>
    <name type="common">Paecilomyces variotii</name>
    <dbReference type="NCBI Taxonomy" id="264951"/>
    <lineage>
        <taxon>Eukaryota</taxon>
        <taxon>Fungi</taxon>
        <taxon>Dikarya</taxon>
        <taxon>Ascomycota</taxon>
        <taxon>Pezizomycotina</taxon>
        <taxon>Eurotiomycetes</taxon>
        <taxon>Eurotiomycetidae</taxon>
        <taxon>Eurotiales</taxon>
        <taxon>Thermoascaceae</taxon>
        <taxon>Paecilomyces</taxon>
    </lineage>
</organism>
<name>A0A443I684_BYSSP</name>
<protein>
    <submittedName>
        <fullName evidence="1">Uncharacterized protein</fullName>
    </submittedName>
</protein>
<reference evidence="1 2" key="1">
    <citation type="journal article" date="2018" name="Front. Microbiol.">
        <title>Genomic and genetic insights into a cosmopolitan fungus, Paecilomyces variotii (Eurotiales).</title>
        <authorList>
            <person name="Urquhart A.S."/>
            <person name="Mondo S.J."/>
            <person name="Makela M.R."/>
            <person name="Hane J.K."/>
            <person name="Wiebenga A."/>
            <person name="He G."/>
            <person name="Mihaltcheva S."/>
            <person name="Pangilinan J."/>
            <person name="Lipzen A."/>
            <person name="Barry K."/>
            <person name="de Vries R.P."/>
            <person name="Grigoriev I.V."/>
            <person name="Idnurm A."/>
        </authorList>
    </citation>
    <scope>NUCLEOTIDE SEQUENCE [LARGE SCALE GENOMIC DNA]</scope>
    <source>
        <strain evidence="1 2">CBS 101075</strain>
    </source>
</reference>
<accession>A0A443I684</accession>
<dbReference type="VEuPathDB" id="FungiDB:C8Q69DRAFT_451452"/>